<sequence length="126" mass="13932">MLRTTTKRAVHPGHEAKSCLFDNWFDPIEAALREGVRGFVETMPETEFEAVLARYGQQPAPRGMSDETADVAGHRHGSQTRTLTGTFGTAEITVPPTRLKAGEDKTVGWKSKVLPAYRRSTMATTR</sequence>
<evidence type="ECO:0000256" key="1">
    <source>
        <dbReference type="SAM" id="MobiDB-lite"/>
    </source>
</evidence>
<keyword evidence="3" id="KW-1185">Reference proteome</keyword>
<accession>A0ABV1Z8W5</accession>
<evidence type="ECO:0000313" key="2">
    <source>
        <dbReference type="EMBL" id="MER9408344.1"/>
    </source>
</evidence>
<reference evidence="2 3" key="1">
    <citation type="journal article" date="2024" name="Proc. Natl. Acad. Sci. U.S.A.">
        <title>The evolutionary genomics of adaptation to stress in wild rhizobium bacteria.</title>
        <authorList>
            <person name="Kehlet-Delgado H."/>
            <person name="Montoya A.P."/>
            <person name="Jensen K.T."/>
            <person name="Wendlandt C.E."/>
            <person name="Dexheimer C."/>
            <person name="Roberts M."/>
            <person name="Torres Martinez L."/>
            <person name="Friesen M.L."/>
            <person name="Griffitts J.S."/>
            <person name="Porter S.S."/>
        </authorList>
    </citation>
    <scope>NUCLEOTIDE SEQUENCE [LARGE SCALE GENOMIC DNA]</scope>
    <source>
        <strain evidence="2 3">M0641</strain>
    </source>
</reference>
<proteinExistence type="predicted"/>
<dbReference type="Proteomes" id="UP001433071">
    <property type="component" value="Unassembled WGS sequence"/>
</dbReference>
<dbReference type="EMBL" id="JAMYQB010000046">
    <property type="protein sequence ID" value="MER9408344.1"/>
    <property type="molecule type" value="Genomic_DNA"/>
</dbReference>
<dbReference type="RefSeq" id="WP_352562254.1">
    <property type="nucleotide sequence ID" value="NZ_JAMYQB010000046.1"/>
</dbReference>
<organism evidence="2 3">
    <name type="scientific">Mesorhizobium caraganae</name>
    <dbReference type="NCBI Taxonomy" id="483206"/>
    <lineage>
        <taxon>Bacteria</taxon>
        <taxon>Pseudomonadati</taxon>
        <taxon>Pseudomonadota</taxon>
        <taxon>Alphaproteobacteria</taxon>
        <taxon>Hyphomicrobiales</taxon>
        <taxon>Phyllobacteriaceae</taxon>
        <taxon>Mesorhizobium</taxon>
    </lineage>
</organism>
<evidence type="ECO:0000313" key="3">
    <source>
        <dbReference type="Proteomes" id="UP001433071"/>
    </source>
</evidence>
<gene>
    <name evidence="2" type="ORF">NKI36_30650</name>
</gene>
<evidence type="ECO:0008006" key="4">
    <source>
        <dbReference type="Google" id="ProtNLM"/>
    </source>
</evidence>
<comment type="caution">
    <text evidence="2">The sequence shown here is derived from an EMBL/GenBank/DDBJ whole genome shotgun (WGS) entry which is preliminary data.</text>
</comment>
<feature type="region of interest" description="Disordered" evidence="1">
    <location>
        <begin position="57"/>
        <end position="90"/>
    </location>
</feature>
<protein>
    <recommendedName>
        <fullName evidence="4">Mutator family transposase</fullName>
    </recommendedName>
</protein>
<name>A0ABV1Z8W5_9HYPH</name>